<evidence type="ECO:0000256" key="3">
    <source>
        <dbReference type="SAM" id="MobiDB-lite"/>
    </source>
</evidence>
<keyword evidence="6" id="KW-0456">Lyase</keyword>
<comment type="caution">
    <text evidence="6">The sequence shown here is derived from an EMBL/GenBank/DDBJ whole genome shotgun (WGS) entry which is preliminary data.</text>
</comment>
<dbReference type="RefSeq" id="WP_135342479.1">
    <property type="nucleotide sequence ID" value="NZ_SRID01000594.1"/>
</dbReference>
<evidence type="ECO:0000256" key="2">
    <source>
        <dbReference type="PIRSR" id="PIRSR638970-1"/>
    </source>
</evidence>
<comment type="similarity">
    <text evidence="1">Belongs to the polysaccharide lyase 8 family.</text>
</comment>
<dbReference type="Proteomes" id="UP000297948">
    <property type="component" value="Unassembled WGS sequence"/>
</dbReference>
<protein>
    <submittedName>
        <fullName evidence="6">Lyase</fullName>
    </submittedName>
</protein>
<feature type="domain" description="Polysaccharide lyase 8 N-terminal alpha-helical" evidence="5">
    <location>
        <begin position="53"/>
        <end position="375"/>
    </location>
</feature>
<dbReference type="SUPFAM" id="SSF48230">
    <property type="entry name" value="Chondroitin AC/alginate lyase"/>
    <property type="match status" value="1"/>
</dbReference>
<reference evidence="6 7" key="1">
    <citation type="submission" date="2019-03" db="EMBL/GenBank/DDBJ databases">
        <authorList>
            <person name="Gonzalez-Pimentel J.L."/>
        </authorList>
    </citation>
    <scope>NUCLEOTIDE SEQUENCE [LARGE SCALE GENOMIC DNA]</scope>
    <source>
        <strain evidence="6 7">JCM 31289</strain>
    </source>
</reference>
<dbReference type="GO" id="GO:0016837">
    <property type="term" value="F:carbon-oxygen lyase activity, acting on polysaccharides"/>
    <property type="evidence" value="ECO:0007669"/>
    <property type="project" value="UniProtKB-ARBA"/>
</dbReference>
<accession>A0A4Z0FRL4</accession>
<evidence type="ECO:0000313" key="6">
    <source>
        <dbReference type="EMBL" id="TGA84679.1"/>
    </source>
</evidence>
<evidence type="ECO:0000256" key="1">
    <source>
        <dbReference type="ARBA" id="ARBA00006699"/>
    </source>
</evidence>
<organism evidence="6 7">
    <name type="scientific">Streptomyces palmae</name>
    <dbReference type="NCBI Taxonomy" id="1701085"/>
    <lineage>
        <taxon>Bacteria</taxon>
        <taxon>Bacillati</taxon>
        <taxon>Actinomycetota</taxon>
        <taxon>Actinomycetes</taxon>
        <taxon>Kitasatosporales</taxon>
        <taxon>Streptomycetaceae</taxon>
        <taxon>Streptomyces</taxon>
    </lineage>
</organism>
<dbReference type="GO" id="GO:0030246">
    <property type="term" value="F:carbohydrate binding"/>
    <property type="evidence" value="ECO:0007669"/>
    <property type="project" value="InterPro"/>
</dbReference>
<proteinExistence type="inferred from homology"/>
<dbReference type="InterPro" id="IPR008929">
    <property type="entry name" value="Chondroitin_lyas"/>
</dbReference>
<evidence type="ECO:0000259" key="4">
    <source>
        <dbReference type="Pfam" id="PF02278"/>
    </source>
</evidence>
<dbReference type="AlphaFoldDB" id="A0A4Z0FRL4"/>
<feature type="active site" evidence="2">
    <location>
        <position position="326"/>
    </location>
</feature>
<dbReference type="InterPro" id="IPR012970">
    <property type="entry name" value="Lyase_8_alpha_N"/>
</dbReference>
<feature type="active site" evidence="2">
    <location>
        <position position="263"/>
    </location>
</feature>
<gene>
    <name evidence="6" type="ORF">E4099_31310</name>
</gene>
<dbReference type="InterPro" id="IPR011013">
    <property type="entry name" value="Gal_mutarotase_sf_dom"/>
</dbReference>
<sequence length="600" mass="63461">MAPAWPRRRFTTTTSALGLGLVLGASPAGPGRPHPNAARTAADDPYPALRLRWRDLALGTGFDPAAEPYADRLRQLGAQAAAHRAAMRPAADSLWPDQPYDPPTGITQSYARLATLAQAHAQPGTGLTGDSGLAADLARGLDHLDRTVYHPGTTPYGNWWEWQIGSPRLLLDTLAICHEQLPAELRERALAAVDHFVPDSLLGDYTGTSTGANRVDLCRVVALRGILGAAPDKIALARDALSPVFPYVTAGDGLYADGSFVQHTQVAYTGTYGQVLLDGLARLLHLLTGSPWEITDPARRNVHDSVERAFAPLIVGGLVMDCVSGRAISRGVQRGAPSLPTQSDHQRGHQIVAAVALLGESTGTTARERVHALVKSWIQADTHSPVLTDPRLPVAELARLHAIAAGPVPAAQQPVEHRLFAAMDRAAHRRPGWSAGLAMASDRIAHYENGNGENPRGWHTGAGMLSWWAGPETLGTYSDAFWPTADPYRLPGTTVSAKPLADNEGGSWGEPKPAARWVGGTTDGEFAAVGQEVHGLSSTLRARKSWFFLADAVVCLGAGITARDGTGVHTTVDHRNLGAGGTAELTVDGAAHPARGGLGF</sequence>
<evidence type="ECO:0000259" key="5">
    <source>
        <dbReference type="Pfam" id="PF08124"/>
    </source>
</evidence>
<dbReference type="Gene3D" id="2.70.98.10">
    <property type="match status" value="1"/>
</dbReference>
<dbReference type="GO" id="GO:0005975">
    <property type="term" value="P:carbohydrate metabolic process"/>
    <property type="evidence" value="ECO:0007669"/>
    <property type="project" value="InterPro"/>
</dbReference>
<dbReference type="InterPro" id="IPR014718">
    <property type="entry name" value="GH-type_carb-bd"/>
</dbReference>
<dbReference type="SUPFAM" id="SSF74650">
    <property type="entry name" value="Galactose mutarotase-like"/>
    <property type="match status" value="1"/>
</dbReference>
<dbReference type="EMBL" id="SRID01000594">
    <property type="protein sequence ID" value="TGA84679.1"/>
    <property type="molecule type" value="Genomic_DNA"/>
</dbReference>
<dbReference type="Gene3D" id="1.50.10.100">
    <property type="entry name" value="Chondroitin AC/alginate lyase"/>
    <property type="match status" value="1"/>
</dbReference>
<feature type="domain" description="Polysaccharide lyase family 8 central" evidence="4">
    <location>
        <begin position="417"/>
        <end position="583"/>
    </location>
</feature>
<dbReference type="PANTHER" id="PTHR38481:SF1">
    <property type="entry name" value="HYALURONATE LYASE"/>
    <property type="match status" value="1"/>
</dbReference>
<dbReference type="InterPro" id="IPR003159">
    <property type="entry name" value="Lyase_8_central_dom"/>
</dbReference>
<dbReference type="Pfam" id="PF02278">
    <property type="entry name" value="Lyase_8"/>
    <property type="match status" value="1"/>
</dbReference>
<dbReference type="PANTHER" id="PTHR38481">
    <property type="entry name" value="HYALURONATE LYASE"/>
    <property type="match status" value="1"/>
</dbReference>
<keyword evidence="7" id="KW-1185">Reference proteome</keyword>
<dbReference type="GO" id="GO:0005576">
    <property type="term" value="C:extracellular region"/>
    <property type="evidence" value="ECO:0007669"/>
    <property type="project" value="InterPro"/>
</dbReference>
<dbReference type="Pfam" id="PF08124">
    <property type="entry name" value="Lyase_8_N"/>
    <property type="match status" value="1"/>
</dbReference>
<evidence type="ECO:0000313" key="7">
    <source>
        <dbReference type="Proteomes" id="UP000297948"/>
    </source>
</evidence>
<feature type="region of interest" description="Disordered" evidence="3">
    <location>
        <begin position="24"/>
        <end position="43"/>
    </location>
</feature>
<feature type="active site" evidence="2">
    <location>
        <position position="272"/>
    </location>
</feature>
<dbReference type="InterPro" id="IPR038970">
    <property type="entry name" value="Lyase_8"/>
</dbReference>
<dbReference type="CDD" id="cd01083">
    <property type="entry name" value="GAG_Lyase"/>
    <property type="match status" value="1"/>
</dbReference>
<dbReference type="OrthoDB" id="6636047at2"/>
<name>A0A4Z0FRL4_9ACTN</name>
<feature type="non-terminal residue" evidence="6">
    <location>
        <position position="600"/>
    </location>
</feature>